<dbReference type="Pfam" id="PF00612">
    <property type="entry name" value="IQ"/>
    <property type="match status" value="7"/>
</dbReference>
<accession>A0A4Q1BC73</accession>
<feature type="domain" description="Ras-GAP" evidence="2">
    <location>
        <begin position="1354"/>
        <end position="1586"/>
    </location>
</feature>
<name>A0A4Q1BC73_TREME</name>
<dbReference type="GO" id="GO:0051015">
    <property type="term" value="F:actin filament binding"/>
    <property type="evidence" value="ECO:0007669"/>
    <property type="project" value="TreeGrafter"/>
</dbReference>
<evidence type="ECO:0000259" key="2">
    <source>
        <dbReference type="PROSITE" id="PS50018"/>
    </source>
</evidence>
<dbReference type="InterPro" id="IPR001715">
    <property type="entry name" value="CH_dom"/>
</dbReference>
<feature type="compositionally biased region" description="Basic residues" evidence="1">
    <location>
        <begin position="444"/>
        <end position="453"/>
    </location>
</feature>
<dbReference type="Gene3D" id="1.20.5.190">
    <property type="match status" value="2"/>
</dbReference>
<dbReference type="InterPro" id="IPR008936">
    <property type="entry name" value="Rho_GTPase_activation_prot"/>
</dbReference>
<feature type="compositionally biased region" description="Acidic residues" evidence="1">
    <location>
        <begin position="803"/>
        <end position="812"/>
    </location>
</feature>
<dbReference type="CDD" id="cd21206">
    <property type="entry name" value="CH_IQGAP"/>
    <property type="match status" value="1"/>
</dbReference>
<dbReference type="InterPro" id="IPR001936">
    <property type="entry name" value="RasGAP_dom"/>
</dbReference>
<feature type="compositionally biased region" description="Polar residues" evidence="1">
    <location>
        <begin position="256"/>
        <end position="284"/>
    </location>
</feature>
<dbReference type="PRINTS" id="PR00888">
    <property type="entry name" value="SM22CALPONIN"/>
</dbReference>
<dbReference type="FunCoup" id="A0A4Q1BC73">
    <property type="interactions" value="137"/>
</dbReference>
<feature type="region of interest" description="Disordered" evidence="1">
    <location>
        <begin position="799"/>
        <end position="818"/>
    </location>
</feature>
<dbReference type="GO" id="GO:0005096">
    <property type="term" value="F:GTPase activator activity"/>
    <property type="evidence" value="ECO:0007669"/>
    <property type="project" value="TreeGrafter"/>
</dbReference>
<dbReference type="GO" id="GO:0005516">
    <property type="term" value="F:calmodulin binding"/>
    <property type="evidence" value="ECO:0007669"/>
    <property type="project" value="TreeGrafter"/>
</dbReference>
<dbReference type="InterPro" id="IPR000593">
    <property type="entry name" value="RasGAP_C"/>
</dbReference>
<feature type="domain" description="Calponin-homology (CH)" evidence="3">
    <location>
        <begin position="644"/>
        <end position="752"/>
    </location>
</feature>
<proteinExistence type="predicted"/>
<comment type="caution">
    <text evidence="4">The sequence shown here is derived from an EMBL/GenBank/DDBJ whole genome shotgun (WGS) entry which is preliminary data.</text>
</comment>
<keyword evidence="5" id="KW-1185">Reference proteome</keyword>
<dbReference type="InterPro" id="IPR003096">
    <property type="entry name" value="SM22_calponin"/>
</dbReference>
<evidence type="ECO:0000259" key="3">
    <source>
        <dbReference type="PROSITE" id="PS50021"/>
    </source>
</evidence>
<feature type="region of interest" description="Disordered" evidence="1">
    <location>
        <begin position="1"/>
        <end position="167"/>
    </location>
</feature>
<dbReference type="GO" id="GO:1903479">
    <property type="term" value="P:mitotic actomyosin contractile ring assembly actin filament organization"/>
    <property type="evidence" value="ECO:0007669"/>
    <property type="project" value="TreeGrafter"/>
</dbReference>
<dbReference type="InterPro" id="IPR036872">
    <property type="entry name" value="CH_dom_sf"/>
</dbReference>
<dbReference type="VEuPathDB" id="FungiDB:TREMEDRAFT_30780"/>
<feature type="compositionally biased region" description="Polar residues" evidence="1">
    <location>
        <begin position="521"/>
        <end position="540"/>
    </location>
</feature>
<dbReference type="PANTHER" id="PTHR14149">
    <property type="entry name" value="RAS GTPASE-ACTIVATING PROTEIN WITH IQ MOTIF"/>
    <property type="match status" value="1"/>
</dbReference>
<dbReference type="Pfam" id="PF00307">
    <property type="entry name" value="CH"/>
    <property type="match status" value="1"/>
</dbReference>
<dbReference type="SUPFAM" id="SSF48350">
    <property type="entry name" value="GTPase activation domain, GAP"/>
    <property type="match status" value="1"/>
</dbReference>
<dbReference type="EMBL" id="SDIL01000097">
    <property type="protein sequence ID" value="RXK36438.1"/>
    <property type="molecule type" value="Genomic_DNA"/>
</dbReference>
<dbReference type="SUPFAM" id="SSF143885">
    <property type="entry name" value="RGC domain-like"/>
    <property type="match status" value="1"/>
</dbReference>
<dbReference type="SMART" id="SM00033">
    <property type="entry name" value="CH"/>
    <property type="match status" value="1"/>
</dbReference>
<dbReference type="STRING" id="5217.A0A4Q1BC73"/>
<feature type="compositionally biased region" description="Basic and acidic residues" evidence="1">
    <location>
        <begin position="300"/>
        <end position="309"/>
    </location>
</feature>
<evidence type="ECO:0000313" key="4">
    <source>
        <dbReference type="EMBL" id="RXK36438.1"/>
    </source>
</evidence>
<feature type="compositionally biased region" description="Basic and acidic residues" evidence="1">
    <location>
        <begin position="467"/>
        <end position="478"/>
    </location>
</feature>
<sequence>MPDIPTTPLGSNPSPPKPFTSSQPIFGYQARLLQRTSSTKTSGTPISGSSGLTSSLANMAMGPPAPPNGTSPPSTPITRSVKRMVAEGNRQNGPEFATPGLRGSAGLSKTPSSISSHTRGSQSVSSVRNQWQAKINKLSTTPLSEASLPPNGSQQTPKSLKRSTFSPDLTTGMGFALSNISTPSSIIPIRTGSSTTDSVPDVNKYQSDFMASKTAKRSTVFGMEGITASPIPTPIERPSTPPSSSSVISDQSPTTRQRPASVSSYASILSPHSTGESSVTSGRTQAQEEKLAAARANALKRLEARRKAQAEAAGEGNATMKATASQDIPAEVTIRASPPAAPITSTPEPTAVRSSPFAHLFEPPSSNTEKTPTKPTFHFSEDVTPTSSRSYISRSTAASSTTPAPSAAPSYVPSGLSVPAASSTSSGPGLLGGKDKYGSISKTDRRRLGRHLPRIASGGEGWDEEVVPGHKDTSEKRIPSILGRNAIAPSKTENTPPIPTPDRPSTSAPSSRPRAMDVLAPSTTTNHPNTVPSQSIPSTPSKRRSVMVAEKLKESLASTPRPEVAGEEMKGLMSAVGALGVRGRSKEGGEGVTGMANRFRLSKSSLPPSASSAALAPAPLPSRKLAQTNWMDRQRHALQAYEYLCHVGEAQQWIEGCLDEELDFGVTEMEEGLRDGVVLAKLARVFLGESAVKHIYTDGKHRYKQTENINYFLRLLRSVGMPETFIFEVTDLYNKRNIPKVIFCIHVLSHLLSRLGRAERIGNLVGQFEFTDEQLAATQKGLQGVPMPNFGDVRNTLAKEASWEPEEPEETEDEKRDRELIECEPSIINLQSHLRGRLARAKTSRIRTQLDLALPIITRIQSQARGHLARQILKAERTERSHLSSWATGLQAIVRTRIATTRWQQRILSVRRSEASAVGIQAHARGMLARVRLATIENALDKSSRHIVNLQAICRGCLARRRRSEHRRAMSTPEMVQTIRSLQAVSRGRLQRQAAAQQQLKVHSQMQTFLAFQSHLRGALVRRTRRAHEEKLDNAADYIVSIQAVCRGILARRKKQSFISTAQTVAPAITSLQSALRARLAKKSHRNMQKALAKVEVAGSVGGLQAFLRTKLAKRQATEQKKQLEFVQPDVIGFQAIARGYLARQEYREWRDYLFDPHTQGALVFLQSLIRGFLARRRLYLRTSYIHSRIDSIVKIQALWRGRTERQMYHRLLTGMEVDVPTIQNYMHLLNDTESDFRDQIRTDLLRKQVVELIRENQILETDVKDLDTKIALIVNNKMTFEELARAKRRAGQGQQEQIWHQTNMDPFGGGAHLDKGSQRKLELYEGLFFLLQTKAEYLSRLIRGLKGDEVEKDRKMVEGVVLVLFGYERREEYLFHKLLQLAVHEEILLSTTLSELAEHRFPIVSVTKQYAKPSVTPYVQEIMSEHILRVVQAQDLDLCTDPLEIYNRSINAEESQTGLPSPRPRDLNADQVLQIDAPARAEYIQHLQELRFLCDRLIKGLVASTVHVPYTIRLLARESLLALRVKYPDAFDHELTPVVAKTVILPFLLPAIIAPETFGILDTPIGAIERRNLAAIASLVTHVASQDLSSSTKDRFIRVPLQEYIRADGEVFRDWIMELASVEPLETYFQTHELFESALEAKPISITRNEIYGMLGVMVRHLAIVSGGKTADPVAKILEELEGPPLEYDKSKIPISLRLTNRLAQLQSNDDDAPGKEDWVQAKRHVLAVLRIQSGRTLFDVLVARPEQIHEQMWIQEVHRDMALEAARQGAHQLPPTPVEKEYQIESIRSLPFHEVKCRAIEFCMRLESLGRLSRADAFQGLLVSIAGDIRQKHHLRKMQKQSLVAMTRAYEDLSAKKRKFEEQIKSYHDYIDSSMASLQAKGKKKPTFLSKQYRHQRHEAKLGKKSRFGSYAYTATELYDRGILLAIDQFSPRQYDKVTLVIASDEVGVFSLEMASSASAASSTLIGHEELRMEDLLQAQFDNEQSLLLFDGMATFSINMLIHQINKKFYS</sequence>
<evidence type="ECO:0000313" key="5">
    <source>
        <dbReference type="Proteomes" id="UP000289152"/>
    </source>
</evidence>
<dbReference type="Gene3D" id="1.10.506.10">
    <property type="entry name" value="GTPase Activation - p120gap, domain 1"/>
    <property type="match status" value="1"/>
</dbReference>
<feature type="region of interest" description="Disordered" evidence="1">
    <location>
        <begin position="227"/>
        <end position="545"/>
    </location>
</feature>
<reference evidence="4 5" key="1">
    <citation type="submission" date="2016-06" db="EMBL/GenBank/DDBJ databases">
        <title>Evolution of pathogenesis and genome organization in the Tremellales.</title>
        <authorList>
            <person name="Cuomo C."/>
            <person name="Litvintseva A."/>
            <person name="Heitman J."/>
            <person name="Chen Y."/>
            <person name="Sun S."/>
            <person name="Springer D."/>
            <person name="Dromer F."/>
            <person name="Young S."/>
            <person name="Zeng Q."/>
            <person name="Chapman S."/>
            <person name="Gujja S."/>
            <person name="Saif S."/>
            <person name="Birren B."/>
        </authorList>
    </citation>
    <scope>NUCLEOTIDE SEQUENCE [LARGE SCALE GENOMIC DNA]</scope>
    <source>
        <strain evidence="4 5">ATCC 28783</strain>
    </source>
</reference>
<feature type="compositionally biased region" description="Low complexity" evidence="1">
    <location>
        <begin position="333"/>
        <end position="351"/>
    </location>
</feature>
<evidence type="ECO:0008006" key="6">
    <source>
        <dbReference type="Google" id="ProtNLM"/>
    </source>
</evidence>
<evidence type="ECO:0000256" key="1">
    <source>
        <dbReference type="SAM" id="MobiDB-lite"/>
    </source>
</evidence>
<dbReference type="PROSITE" id="PS50096">
    <property type="entry name" value="IQ"/>
    <property type="match status" value="10"/>
</dbReference>
<dbReference type="PROSITE" id="PS50018">
    <property type="entry name" value="RAS_GTPASE_ACTIV_2"/>
    <property type="match status" value="1"/>
</dbReference>
<gene>
    <name evidence="4" type="ORF">M231_06282</name>
</gene>
<feature type="compositionally biased region" description="Pro residues" evidence="1">
    <location>
        <begin position="231"/>
        <end position="241"/>
    </location>
</feature>
<dbReference type="GO" id="GO:0110085">
    <property type="term" value="C:mitotic actomyosin contractile ring"/>
    <property type="evidence" value="ECO:0007669"/>
    <property type="project" value="TreeGrafter"/>
</dbReference>
<feature type="compositionally biased region" description="Polar residues" evidence="1">
    <location>
        <begin position="364"/>
        <end position="374"/>
    </location>
</feature>
<feature type="compositionally biased region" description="Low complexity" evidence="1">
    <location>
        <begin position="503"/>
        <end position="513"/>
    </location>
</feature>
<dbReference type="Pfam" id="PF03836">
    <property type="entry name" value="RasGAP_C"/>
    <property type="match status" value="1"/>
</dbReference>
<feature type="compositionally biased region" description="Low complexity" evidence="1">
    <location>
        <begin position="384"/>
        <end position="428"/>
    </location>
</feature>
<protein>
    <recommendedName>
        <fullName evidence="6">IQ domain-containing GTPase activating protein</fullName>
    </recommendedName>
</protein>
<dbReference type="OrthoDB" id="775356at2759"/>
<dbReference type="SMART" id="SM00323">
    <property type="entry name" value="RasGAP"/>
    <property type="match status" value="1"/>
</dbReference>
<dbReference type="Gene3D" id="1.10.418.10">
    <property type="entry name" value="Calponin-like domain"/>
    <property type="match status" value="1"/>
</dbReference>
<dbReference type="PANTHER" id="PTHR14149:SF14">
    <property type="entry name" value="CALPONIN-HOMOLOGY (CH) DOMAIN-CONTAINING PROTEIN"/>
    <property type="match status" value="1"/>
</dbReference>
<feature type="compositionally biased region" description="Low complexity" evidence="1">
    <location>
        <begin position="242"/>
        <end position="255"/>
    </location>
</feature>
<dbReference type="SUPFAM" id="SSF47576">
    <property type="entry name" value="Calponin-homology domain, CH-domain"/>
    <property type="match status" value="1"/>
</dbReference>
<dbReference type="InterPro" id="IPR000048">
    <property type="entry name" value="IQ_motif_EF-hand-BS"/>
</dbReference>
<feature type="compositionally biased region" description="Polar residues" evidence="1">
    <location>
        <begin position="107"/>
        <end position="167"/>
    </location>
</feature>
<organism evidence="4 5">
    <name type="scientific">Tremella mesenterica</name>
    <name type="common">Jelly fungus</name>
    <dbReference type="NCBI Taxonomy" id="5217"/>
    <lineage>
        <taxon>Eukaryota</taxon>
        <taxon>Fungi</taxon>
        <taxon>Dikarya</taxon>
        <taxon>Basidiomycota</taxon>
        <taxon>Agaricomycotina</taxon>
        <taxon>Tremellomycetes</taxon>
        <taxon>Tremellales</taxon>
        <taxon>Tremellaceae</taxon>
        <taxon>Tremella</taxon>
    </lineage>
</organism>
<feature type="compositionally biased region" description="Polar residues" evidence="1">
    <location>
        <begin position="34"/>
        <end position="56"/>
    </location>
</feature>
<feature type="compositionally biased region" description="Pro residues" evidence="1">
    <location>
        <begin position="63"/>
        <end position="75"/>
    </location>
</feature>
<dbReference type="InParanoid" id="A0A4Q1BC73"/>
<dbReference type="PROSITE" id="PS50021">
    <property type="entry name" value="CH"/>
    <property type="match status" value="1"/>
</dbReference>
<dbReference type="Pfam" id="PF00616">
    <property type="entry name" value="RasGAP"/>
    <property type="match status" value="1"/>
</dbReference>
<dbReference type="Proteomes" id="UP000289152">
    <property type="component" value="Unassembled WGS sequence"/>
</dbReference>
<dbReference type="SMART" id="SM00015">
    <property type="entry name" value="IQ"/>
    <property type="match status" value="10"/>
</dbReference>